<keyword evidence="2" id="KW-1185">Reference proteome</keyword>
<organism evidence="1 2">
    <name type="scientific">Prunus yedoensis var. nudiflora</name>
    <dbReference type="NCBI Taxonomy" id="2094558"/>
    <lineage>
        <taxon>Eukaryota</taxon>
        <taxon>Viridiplantae</taxon>
        <taxon>Streptophyta</taxon>
        <taxon>Embryophyta</taxon>
        <taxon>Tracheophyta</taxon>
        <taxon>Spermatophyta</taxon>
        <taxon>Magnoliopsida</taxon>
        <taxon>eudicotyledons</taxon>
        <taxon>Gunneridae</taxon>
        <taxon>Pentapetalae</taxon>
        <taxon>rosids</taxon>
        <taxon>fabids</taxon>
        <taxon>Rosales</taxon>
        <taxon>Rosaceae</taxon>
        <taxon>Amygdaloideae</taxon>
        <taxon>Amygdaleae</taxon>
        <taxon>Prunus</taxon>
    </lineage>
</organism>
<dbReference type="Proteomes" id="UP000250321">
    <property type="component" value="Unassembled WGS sequence"/>
</dbReference>
<accession>A0A314YVS2</accession>
<dbReference type="AlphaFoldDB" id="A0A314YVS2"/>
<reference evidence="1 2" key="1">
    <citation type="submission" date="2018-02" db="EMBL/GenBank/DDBJ databases">
        <title>Draft genome of wild Prunus yedoensis var. nudiflora.</title>
        <authorList>
            <person name="Baek S."/>
            <person name="Kim J.-H."/>
            <person name="Choi K."/>
            <person name="Kim G.-B."/>
            <person name="Cho A."/>
            <person name="Jang H."/>
            <person name="Shin C.-H."/>
            <person name="Yu H.-J."/>
            <person name="Mun J.-H."/>
        </authorList>
    </citation>
    <scope>NUCLEOTIDE SEQUENCE [LARGE SCALE GENOMIC DNA]</scope>
    <source>
        <strain evidence="2">cv. Jeju island</strain>
        <tissue evidence="1">Leaf</tissue>
    </source>
</reference>
<comment type="caution">
    <text evidence="1">The sequence shown here is derived from an EMBL/GenBank/DDBJ whole genome shotgun (WGS) entry which is preliminary data.</text>
</comment>
<sequence>MLWRDPLTLSVVRMTTFVPRIEVAKLIISSADAFVLPPLEALSHSRKASNMIFSMVELSGTSKIRFCS</sequence>
<name>A0A314YVS2_PRUYE</name>
<evidence type="ECO:0000313" key="2">
    <source>
        <dbReference type="Proteomes" id="UP000250321"/>
    </source>
</evidence>
<gene>
    <name evidence="1" type="ORF">Pyn_10177</name>
</gene>
<evidence type="ECO:0000313" key="1">
    <source>
        <dbReference type="EMBL" id="PQQ09304.1"/>
    </source>
</evidence>
<proteinExistence type="predicted"/>
<dbReference type="EMBL" id="PJQY01000625">
    <property type="protein sequence ID" value="PQQ09304.1"/>
    <property type="molecule type" value="Genomic_DNA"/>
</dbReference>
<dbReference type="OrthoDB" id="10431958at2759"/>
<protein>
    <submittedName>
        <fullName evidence="1">Uncharacterized protein</fullName>
    </submittedName>
</protein>